<name>K5XVJ4_AGABU</name>
<dbReference type="HOGENOM" id="CLU_2391813_0_0_1"/>
<dbReference type="OMA" id="ADFCAEP"/>
<dbReference type="EMBL" id="JH971390">
    <property type="protein sequence ID" value="EKM79180.1"/>
    <property type="molecule type" value="Genomic_DNA"/>
</dbReference>
<evidence type="ECO:0000313" key="2">
    <source>
        <dbReference type="Proteomes" id="UP000008493"/>
    </source>
</evidence>
<feature type="non-terminal residue" evidence="1">
    <location>
        <position position="1"/>
    </location>
</feature>
<gene>
    <name evidence="1" type="ORF">AGABI1DRAFT_113781</name>
</gene>
<protein>
    <submittedName>
        <fullName evidence="1">Uncharacterized protein</fullName>
    </submittedName>
</protein>
<proteinExistence type="predicted"/>
<reference evidence="2" key="1">
    <citation type="journal article" date="2012" name="Proc. Natl. Acad. Sci. U.S.A.">
        <title>Genome sequence of the button mushroom Agaricus bisporus reveals mechanisms governing adaptation to a humic-rich ecological niche.</title>
        <authorList>
            <person name="Morin E."/>
            <person name="Kohler A."/>
            <person name="Baker A.R."/>
            <person name="Foulongne-Oriol M."/>
            <person name="Lombard V."/>
            <person name="Nagy L.G."/>
            <person name="Ohm R.A."/>
            <person name="Patyshakuliyeva A."/>
            <person name="Brun A."/>
            <person name="Aerts A.L."/>
            <person name="Bailey A.M."/>
            <person name="Billette C."/>
            <person name="Coutinho P.M."/>
            <person name="Deakin G."/>
            <person name="Doddapaneni H."/>
            <person name="Floudas D."/>
            <person name="Grimwood J."/>
            <person name="Hilden K."/>
            <person name="Kuees U."/>
            <person name="LaButti K.M."/>
            <person name="Lapidus A."/>
            <person name="Lindquist E.A."/>
            <person name="Lucas S.M."/>
            <person name="Murat C."/>
            <person name="Riley R.W."/>
            <person name="Salamov A.A."/>
            <person name="Schmutz J."/>
            <person name="Subramanian V."/>
            <person name="Woesten H.A.B."/>
            <person name="Xu J."/>
            <person name="Eastwood D.C."/>
            <person name="Foster G.D."/>
            <person name="Sonnenberg A.S."/>
            <person name="Cullen D."/>
            <person name="de Vries R.P."/>
            <person name="Lundell T."/>
            <person name="Hibbett D.S."/>
            <person name="Henrissat B."/>
            <person name="Burton K.S."/>
            <person name="Kerrigan R.W."/>
            <person name="Challen M.P."/>
            <person name="Grigoriev I.V."/>
            <person name="Martin F."/>
        </authorList>
    </citation>
    <scope>NUCLEOTIDE SEQUENCE [LARGE SCALE GENOMIC DNA]</scope>
    <source>
        <strain evidence="2">JB137-S8 / ATCC MYA-4627 / FGSC 10392</strain>
    </source>
</reference>
<accession>K5XVJ4</accession>
<dbReference type="GeneID" id="18824110"/>
<organism evidence="1 2">
    <name type="scientific">Agaricus bisporus var. burnettii (strain JB137-S8 / ATCC MYA-4627 / FGSC 10392)</name>
    <name type="common">White button mushroom</name>
    <dbReference type="NCBI Taxonomy" id="597362"/>
    <lineage>
        <taxon>Eukaryota</taxon>
        <taxon>Fungi</taxon>
        <taxon>Dikarya</taxon>
        <taxon>Basidiomycota</taxon>
        <taxon>Agaricomycotina</taxon>
        <taxon>Agaricomycetes</taxon>
        <taxon>Agaricomycetidae</taxon>
        <taxon>Agaricales</taxon>
        <taxon>Agaricineae</taxon>
        <taxon>Agaricaceae</taxon>
        <taxon>Agaricus</taxon>
    </lineage>
</organism>
<dbReference type="RefSeq" id="XP_007329924.1">
    <property type="nucleotide sequence ID" value="XM_007329862.1"/>
</dbReference>
<sequence length="94" mass="10690">QDGITTSEDIAEDVAGTIEDILRPREDIDSPSKCVVGIADFCAEPIRQRLTRSKPYVFHWLRTKGEERWIGLYIARAPHVLIGVGLRPRFWVEG</sequence>
<keyword evidence="2" id="KW-1185">Reference proteome</keyword>
<feature type="non-terminal residue" evidence="1">
    <location>
        <position position="94"/>
    </location>
</feature>
<dbReference type="AlphaFoldDB" id="K5XVJ4"/>
<dbReference type="KEGG" id="abp:AGABI1DRAFT113781"/>
<dbReference type="InParanoid" id="K5XVJ4"/>
<dbReference type="Proteomes" id="UP000008493">
    <property type="component" value="Unassembled WGS sequence"/>
</dbReference>
<evidence type="ECO:0000313" key="1">
    <source>
        <dbReference type="EMBL" id="EKM79180.1"/>
    </source>
</evidence>